<dbReference type="InterPro" id="IPR002125">
    <property type="entry name" value="CMP_dCMP_dom"/>
</dbReference>
<name>A0AB74J1V5_AURPU</name>
<dbReference type="PROSITE" id="PS51747">
    <property type="entry name" value="CYT_DCMP_DEAMINASES_2"/>
    <property type="match status" value="1"/>
</dbReference>
<comment type="caution">
    <text evidence="3">The sequence shown here is derived from an EMBL/GenBank/DDBJ whole genome shotgun (WGS) entry which is preliminary data.</text>
</comment>
<reference evidence="3 4" key="1">
    <citation type="submission" date="2018-10" db="EMBL/GenBank/DDBJ databases">
        <title>Fifty Aureobasidium pullulans genomes reveal a recombining polyextremotolerant generalist.</title>
        <authorList>
            <person name="Gostincar C."/>
            <person name="Turk M."/>
            <person name="Zajc J."/>
            <person name="Gunde-Cimerman N."/>
        </authorList>
    </citation>
    <scope>NUCLEOTIDE SEQUENCE [LARGE SCALE GENOMIC DNA]</scope>
    <source>
        <strain evidence="3 4">EXF-10796</strain>
    </source>
</reference>
<dbReference type="InterPro" id="IPR016193">
    <property type="entry name" value="Cytidine_deaminase-like"/>
</dbReference>
<dbReference type="EMBL" id="QZAM01000061">
    <property type="protein sequence ID" value="THW46236.1"/>
    <property type="molecule type" value="Genomic_DNA"/>
</dbReference>
<keyword evidence="1" id="KW-0732">Signal</keyword>
<evidence type="ECO:0000313" key="4">
    <source>
        <dbReference type="Proteomes" id="UP000309076"/>
    </source>
</evidence>
<dbReference type="AlphaFoldDB" id="A0AB74J1V5"/>
<accession>A0AB74J1V5</accession>
<proteinExistence type="predicted"/>
<feature type="domain" description="CMP/dCMP-type deaminase" evidence="2">
    <location>
        <begin position="51"/>
        <end position="196"/>
    </location>
</feature>
<dbReference type="Proteomes" id="UP000309076">
    <property type="component" value="Unassembled WGS sequence"/>
</dbReference>
<gene>
    <name evidence="3" type="ORF">D6D21_04036</name>
</gene>
<dbReference type="Gene3D" id="3.40.140.10">
    <property type="entry name" value="Cytidine Deaminase, domain 2"/>
    <property type="match status" value="1"/>
</dbReference>
<dbReference type="PANTHER" id="PTHR11079">
    <property type="entry name" value="CYTOSINE DEAMINASE FAMILY MEMBER"/>
    <property type="match status" value="1"/>
</dbReference>
<protein>
    <recommendedName>
        <fullName evidence="2">CMP/dCMP-type deaminase domain-containing protein</fullName>
    </recommendedName>
</protein>
<feature type="chain" id="PRO_5044500863" description="CMP/dCMP-type deaminase domain-containing protein" evidence="1">
    <location>
        <begin position="21"/>
        <end position="247"/>
    </location>
</feature>
<dbReference type="CDD" id="cd01285">
    <property type="entry name" value="nucleoside_deaminase"/>
    <property type="match status" value="1"/>
</dbReference>
<feature type="signal peptide" evidence="1">
    <location>
        <begin position="1"/>
        <end position="20"/>
    </location>
</feature>
<evidence type="ECO:0000259" key="2">
    <source>
        <dbReference type="PROSITE" id="PS51747"/>
    </source>
</evidence>
<evidence type="ECO:0000256" key="1">
    <source>
        <dbReference type="SAM" id="SignalP"/>
    </source>
</evidence>
<dbReference type="SUPFAM" id="SSF53927">
    <property type="entry name" value="Cytidine deaminase-like"/>
    <property type="match status" value="1"/>
</dbReference>
<dbReference type="GO" id="GO:0052717">
    <property type="term" value="F:tRNA-specific adenosine-34 deaminase activity"/>
    <property type="evidence" value="ECO:0007669"/>
    <property type="project" value="TreeGrafter"/>
</dbReference>
<evidence type="ECO:0000313" key="3">
    <source>
        <dbReference type="EMBL" id="THW46236.1"/>
    </source>
</evidence>
<organism evidence="3 4">
    <name type="scientific">Aureobasidium pullulans</name>
    <name type="common">Black yeast</name>
    <name type="synonym">Pullularia pullulans</name>
    <dbReference type="NCBI Taxonomy" id="5580"/>
    <lineage>
        <taxon>Eukaryota</taxon>
        <taxon>Fungi</taxon>
        <taxon>Dikarya</taxon>
        <taxon>Ascomycota</taxon>
        <taxon>Pezizomycotina</taxon>
        <taxon>Dothideomycetes</taxon>
        <taxon>Dothideomycetidae</taxon>
        <taxon>Dothideales</taxon>
        <taxon>Saccotheciaceae</taxon>
        <taxon>Aureobasidium</taxon>
    </lineage>
</organism>
<dbReference type="GO" id="GO:0002100">
    <property type="term" value="P:tRNA wobble adenosine to inosine editing"/>
    <property type="evidence" value="ECO:0007669"/>
    <property type="project" value="TreeGrafter"/>
</dbReference>
<sequence length="247" mass="27183">MMRFSQLIPCVLFLANSAASRQHAAHHSLLFNQMPIQSSEVQESSSNDLPLSTREHWMRIASSANYAISPCPFAPFGTAIVNHTLSFSDPTHLGELICMGVNDNGHSGNPTLHGEMVGIGNCTSILTDPEGLYKLSASETKEAWRSFSLYTTAEPCPMCAGAIAWAGMKEVVYGTSIEKLIDLGWSQIEIGSQEVFERAGRLGRKTEVIGDVLGHEMDKWFEWQFMGGECPEGCERREEKCLPKGHS</sequence>
<dbReference type="PANTHER" id="PTHR11079:SF203">
    <property type="entry name" value="CMP_DCMP-TYPE DEAMINASE DOMAIN-CONTAINING PROTEIN"/>
    <property type="match status" value="1"/>
</dbReference>
<dbReference type="Pfam" id="PF00383">
    <property type="entry name" value="dCMP_cyt_deam_1"/>
    <property type="match status" value="1"/>
</dbReference>